<dbReference type="EMBL" id="JAVDVQ010000019">
    <property type="protein sequence ID" value="MDR7084173.1"/>
    <property type="molecule type" value="Genomic_DNA"/>
</dbReference>
<proteinExistence type="predicted"/>
<sequence length="80" mass="9318">MTALPSDKFRSYDFSHLCLGDLIEARQNHKVHHRGYIEEAHPELGVFWIQDTITGTRRLIDFDSFEIFFGRHTEAVPTTV</sequence>
<protein>
    <submittedName>
        <fullName evidence="1">Uncharacterized protein</fullName>
    </submittedName>
</protein>
<organism evidence="1 2">
    <name type="scientific">Arthrobacter ginsengisoli</name>
    <dbReference type="NCBI Taxonomy" id="1356565"/>
    <lineage>
        <taxon>Bacteria</taxon>
        <taxon>Bacillati</taxon>
        <taxon>Actinomycetota</taxon>
        <taxon>Actinomycetes</taxon>
        <taxon>Micrococcales</taxon>
        <taxon>Micrococcaceae</taxon>
        <taxon>Arthrobacter</taxon>
    </lineage>
</organism>
<name>A0ABU1UG87_9MICC</name>
<evidence type="ECO:0000313" key="2">
    <source>
        <dbReference type="Proteomes" id="UP001252243"/>
    </source>
</evidence>
<accession>A0ABU1UG87</accession>
<dbReference type="Proteomes" id="UP001252243">
    <property type="component" value="Unassembled WGS sequence"/>
</dbReference>
<keyword evidence="2" id="KW-1185">Reference proteome</keyword>
<evidence type="ECO:0000313" key="1">
    <source>
        <dbReference type="EMBL" id="MDR7084173.1"/>
    </source>
</evidence>
<dbReference type="RefSeq" id="WP_310060167.1">
    <property type="nucleotide sequence ID" value="NZ_JAVDVQ010000019.1"/>
</dbReference>
<gene>
    <name evidence="1" type="ORF">J2X01_003481</name>
</gene>
<reference evidence="1 2" key="1">
    <citation type="submission" date="2023-07" db="EMBL/GenBank/DDBJ databases">
        <title>Sorghum-associated microbial communities from plants grown in Nebraska, USA.</title>
        <authorList>
            <person name="Schachtman D."/>
        </authorList>
    </citation>
    <scope>NUCLEOTIDE SEQUENCE [LARGE SCALE GENOMIC DNA]</scope>
    <source>
        <strain evidence="1 2">BE167</strain>
    </source>
</reference>
<comment type="caution">
    <text evidence="1">The sequence shown here is derived from an EMBL/GenBank/DDBJ whole genome shotgun (WGS) entry which is preliminary data.</text>
</comment>